<gene>
    <name evidence="1" type="ORF">HMPREF1541_02209</name>
</gene>
<dbReference type="GeneID" id="19969548"/>
<dbReference type="InParanoid" id="W2S2V7"/>
<dbReference type="VEuPathDB" id="FungiDB:HMPREF1541_02209"/>
<keyword evidence="2" id="KW-1185">Reference proteome</keyword>
<dbReference type="HOGENOM" id="CLU_2426973_0_0_1"/>
<dbReference type="EMBL" id="KB822718">
    <property type="protein sequence ID" value="ETN43051.1"/>
    <property type="molecule type" value="Genomic_DNA"/>
</dbReference>
<protein>
    <submittedName>
        <fullName evidence="1">Uncharacterized protein</fullName>
    </submittedName>
</protein>
<dbReference type="OrthoDB" id="407198at2759"/>
<dbReference type="AlphaFoldDB" id="W2S2V7"/>
<proteinExistence type="predicted"/>
<sequence>MQVLCLSGQGPPAAEVCGSIEGWEHLMELFTKKGCKDADGRKQWRRTTCMNGDPKGLDSYKWGTLVVNDQLIEAFSTEEWRTESEHSSDEE</sequence>
<dbReference type="Proteomes" id="UP000030752">
    <property type="component" value="Unassembled WGS sequence"/>
</dbReference>
<accession>W2S2V7</accession>
<dbReference type="RefSeq" id="XP_008714787.1">
    <property type="nucleotide sequence ID" value="XM_008716565.1"/>
</dbReference>
<evidence type="ECO:0000313" key="1">
    <source>
        <dbReference type="EMBL" id="ETN43051.1"/>
    </source>
</evidence>
<evidence type="ECO:0000313" key="2">
    <source>
        <dbReference type="Proteomes" id="UP000030752"/>
    </source>
</evidence>
<dbReference type="STRING" id="1220924.W2S2V7"/>
<name>W2S2V7_CYPE1</name>
<organism evidence="1 2">
    <name type="scientific">Cyphellophora europaea (strain CBS 101466)</name>
    <name type="common">Phialophora europaea</name>
    <dbReference type="NCBI Taxonomy" id="1220924"/>
    <lineage>
        <taxon>Eukaryota</taxon>
        <taxon>Fungi</taxon>
        <taxon>Dikarya</taxon>
        <taxon>Ascomycota</taxon>
        <taxon>Pezizomycotina</taxon>
        <taxon>Eurotiomycetes</taxon>
        <taxon>Chaetothyriomycetidae</taxon>
        <taxon>Chaetothyriales</taxon>
        <taxon>Cyphellophoraceae</taxon>
        <taxon>Cyphellophora</taxon>
    </lineage>
</organism>
<reference evidence="1 2" key="1">
    <citation type="submission" date="2013-03" db="EMBL/GenBank/DDBJ databases">
        <title>The Genome Sequence of Phialophora europaea CBS 101466.</title>
        <authorList>
            <consortium name="The Broad Institute Genomics Platform"/>
            <person name="Cuomo C."/>
            <person name="de Hoog S."/>
            <person name="Gorbushina A."/>
            <person name="Walker B."/>
            <person name="Young S.K."/>
            <person name="Zeng Q."/>
            <person name="Gargeya S."/>
            <person name="Fitzgerald M."/>
            <person name="Haas B."/>
            <person name="Abouelleil A."/>
            <person name="Allen A.W."/>
            <person name="Alvarado L."/>
            <person name="Arachchi H.M."/>
            <person name="Berlin A.M."/>
            <person name="Chapman S.B."/>
            <person name="Gainer-Dewar J."/>
            <person name="Goldberg J."/>
            <person name="Griggs A."/>
            <person name="Gujja S."/>
            <person name="Hansen M."/>
            <person name="Howarth C."/>
            <person name="Imamovic A."/>
            <person name="Ireland A."/>
            <person name="Larimer J."/>
            <person name="McCowan C."/>
            <person name="Murphy C."/>
            <person name="Pearson M."/>
            <person name="Poon T.W."/>
            <person name="Priest M."/>
            <person name="Roberts A."/>
            <person name="Saif S."/>
            <person name="Shea T."/>
            <person name="Sisk P."/>
            <person name="Sykes S."/>
            <person name="Wortman J."/>
            <person name="Nusbaum C."/>
            <person name="Birren B."/>
        </authorList>
    </citation>
    <scope>NUCLEOTIDE SEQUENCE [LARGE SCALE GENOMIC DNA]</scope>
    <source>
        <strain evidence="1 2">CBS 101466</strain>
    </source>
</reference>